<reference evidence="1" key="2">
    <citation type="journal article" date="2015" name="Fish Shellfish Immunol.">
        <title>Early steps in the European eel (Anguilla anguilla)-Vibrio vulnificus interaction in the gills: Role of the RtxA13 toxin.</title>
        <authorList>
            <person name="Callol A."/>
            <person name="Pajuelo D."/>
            <person name="Ebbesson L."/>
            <person name="Teles M."/>
            <person name="MacKenzie S."/>
            <person name="Amaro C."/>
        </authorList>
    </citation>
    <scope>NUCLEOTIDE SEQUENCE</scope>
</reference>
<organism evidence="1">
    <name type="scientific">Anguilla anguilla</name>
    <name type="common">European freshwater eel</name>
    <name type="synonym">Muraena anguilla</name>
    <dbReference type="NCBI Taxonomy" id="7936"/>
    <lineage>
        <taxon>Eukaryota</taxon>
        <taxon>Metazoa</taxon>
        <taxon>Chordata</taxon>
        <taxon>Craniata</taxon>
        <taxon>Vertebrata</taxon>
        <taxon>Euteleostomi</taxon>
        <taxon>Actinopterygii</taxon>
        <taxon>Neopterygii</taxon>
        <taxon>Teleostei</taxon>
        <taxon>Anguilliformes</taxon>
        <taxon>Anguillidae</taxon>
        <taxon>Anguilla</taxon>
    </lineage>
</organism>
<sequence>MITATVFLFIYFFGT</sequence>
<evidence type="ECO:0000313" key="1">
    <source>
        <dbReference type="EMBL" id="JAH10796.1"/>
    </source>
</evidence>
<dbReference type="EMBL" id="GBXM01097781">
    <property type="protein sequence ID" value="JAH10796.1"/>
    <property type="molecule type" value="Transcribed_RNA"/>
</dbReference>
<reference evidence="1" key="1">
    <citation type="submission" date="2014-11" db="EMBL/GenBank/DDBJ databases">
        <authorList>
            <person name="Amaro Gonzalez C."/>
        </authorList>
    </citation>
    <scope>NUCLEOTIDE SEQUENCE</scope>
</reference>
<accession>A0A0E9Q1Q0</accession>
<proteinExistence type="predicted"/>
<protein>
    <submittedName>
        <fullName evidence="1">Uncharacterized protein</fullName>
    </submittedName>
</protein>
<name>A0A0E9Q1Q0_ANGAN</name>